<name>A0ABN7AWS7_9HEMI</name>
<evidence type="ECO:0000313" key="2">
    <source>
        <dbReference type="Proteomes" id="UP001307889"/>
    </source>
</evidence>
<evidence type="ECO:0000313" key="1">
    <source>
        <dbReference type="EMBL" id="BES96413.1"/>
    </source>
</evidence>
<reference evidence="1 2" key="1">
    <citation type="submission" date="2023-09" db="EMBL/GenBank/DDBJ databases">
        <title>Nesidiocoris tenuis whole genome shotgun sequence.</title>
        <authorList>
            <person name="Shibata T."/>
            <person name="Shimoda M."/>
            <person name="Kobayashi T."/>
            <person name="Uehara T."/>
        </authorList>
    </citation>
    <scope>NUCLEOTIDE SEQUENCE [LARGE SCALE GENOMIC DNA]</scope>
    <source>
        <strain evidence="1 2">Japan</strain>
    </source>
</reference>
<sequence>MCALRVYGGVCEWGQCVAYGCDDECLCDVRCGEGSQTPSALSTWRKRQNSPWMDAFVNLKSQGRTGNPPVELLPGLLCGSNMISLRDLHQFINASSHTARD</sequence>
<dbReference type="EMBL" id="AP028915">
    <property type="protein sequence ID" value="BES96413.1"/>
    <property type="molecule type" value="Genomic_DNA"/>
</dbReference>
<accession>A0ABN7AWS7</accession>
<dbReference type="Proteomes" id="UP001307889">
    <property type="component" value="Chromosome 7"/>
</dbReference>
<keyword evidence="2" id="KW-1185">Reference proteome</keyword>
<gene>
    <name evidence="1" type="ORF">NTJ_09225</name>
</gene>
<proteinExistence type="predicted"/>
<protein>
    <submittedName>
        <fullName evidence="1">Uncharacterized protein</fullName>
    </submittedName>
</protein>
<organism evidence="1 2">
    <name type="scientific">Nesidiocoris tenuis</name>
    <dbReference type="NCBI Taxonomy" id="355587"/>
    <lineage>
        <taxon>Eukaryota</taxon>
        <taxon>Metazoa</taxon>
        <taxon>Ecdysozoa</taxon>
        <taxon>Arthropoda</taxon>
        <taxon>Hexapoda</taxon>
        <taxon>Insecta</taxon>
        <taxon>Pterygota</taxon>
        <taxon>Neoptera</taxon>
        <taxon>Paraneoptera</taxon>
        <taxon>Hemiptera</taxon>
        <taxon>Heteroptera</taxon>
        <taxon>Panheteroptera</taxon>
        <taxon>Cimicomorpha</taxon>
        <taxon>Miridae</taxon>
        <taxon>Dicyphina</taxon>
        <taxon>Nesidiocoris</taxon>
    </lineage>
</organism>